<evidence type="ECO:0000256" key="2">
    <source>
        <dbReference type="ARBA" id="ARBA00022448"/>
    </source>
</evidence>
<dbReference type="Proteomes" id="UP000823889">
    <property type="component" value="Unassembled WGS sequence"/>
</dbReference>
<keyword evidence="8" id="KW-0811">Translocation</keyword>
<dbReference type="HAMAP" id="MF_00237">
    <property type="entry name" value="TatB"/>
    <property type="match status" value="1"/>
</dbReference>
<evidence type="ECO:0000256" key="1">
    <source>
        <dbReference type="ARBA" id="ARBA00004167"/>
    </source>
</evidence>
<evidence type="ECO:0000256" key="5">
    <source>
        <dbReference type="ARBA" id="ARBA00022692"/>
    </source>
</evidence>
<dbReference type="NCBIfam" id="TIGR01410">
    <property type="entry name" value="tatB"/>
    <property type="match status" value="1"/>
</dbReference>
<keyword evidence="5" id="KW-0812">Transmembrane</keyword>
<feature type="region of interest" description="Disordered" evidence="10">
    <location>
        <begin position="135"/>
        <end position="212"/>
    </location>
</feature>
<evidence type="ECO:0000313" key="11">
    <source>
        <dbReference type="EMBL" id="HJD43721.1"/>
    </source>
</evidence>
<name>A0A9D2RHV5_9BURK</name>
<dbReference type="PANTHER" id="PTHR33162">
    <property type="entry name" value="SEC-INDEPENDENT PROTEIN TRANSLOCASE PROTEIN TATA, CHLOROPLASTIC"/>
    <property type="match status" value="1"/>
</dbReference>
<evidence type="ECO:0000256" key="10">
    <source>
        <dbReference type="SAM" id="MobiDB-lite"/>
    </source>
</evidence>
<dbReference type="Gene3D" id="1.20.5.3310">
    <property type="match status" value="1"/>
</dbReference>
<dbReference type="AlphaFoldDB" id="A0A9D2RHV5"/>
<dbReference type="Gene3D" id="1.20.120.20">
    <property type="entry name" value="Apolipoprotein"/>
    <property type="match status" value="1"/>
</dbReference>
<dbReference type="GO" id="GO:0008320">
    <property type="term" value="F:protein transmembrane transporter activity"/>
    <property type="evidence" value="ECO:0007669"/>
    <property type="project" value="InterPro"/>
</dbReference>
<proteinExistence type="inferred from homology"/>
<feature type="compositionally biased region" description="Low complexity" evidence="10">
    <location>
        <begin position="160"/>
        <end position="171"/>
    </location>
</feature>
<dbReference type="EMBL" id="DWUQ01000031">
    <property type="protein sequence ID" value="HJD43721.1"/>
    <property type="molecule type" value="Genomic_DNA"/>
</dbReference>
<evidence type="ECO:0000256" key="7">
    <source>
        <dbReference type="ARBA" id="ARBA00022989"/>
    </source>
</evidence>
<dbReference type="InterPro" id="IPR018448">
    <property type="entry name" value="TatB"/>
</dbReference>
<feature type="compositionally biased region" description="Low complexity" evidence="10">
    <location>
        <begin position="186"/>
        <end position="201"/>
    </location>
</feature>
<comment type="caution">
    <text evidence="11">The sequence shown here is derived from an EMBL/GenBank/DDBJ whole genome shotgun (WGS) entry which is preliminary data.</text>
</comment>
<sequence length="212" mass="22605">MFGISFSELLLIGVIALIVLGPERLPRVARTAGHLLGRAQRYVNDVKSDIEREINLNEVNSLKKQFQEASDSVKQSVSKAVEDVRTPLDEARQAVNTTTEELKKPFVDIQDSVTKVSEQVKDPLAEARKAVSELSNSITKLPDGDTPSPESQLAAPNVPADTAQQATSTAAPEPITGAASSVSDDTTSQAITQAAPQQPASEPMDTTRSSLA</sequence>
<evidence type="ECO:0000256" key="9">
    <source>
        <dbReference type="ARBA" id="ARBA00023136"/>
    </source>
</evidence>
<keyword evidence="2" id="KW-0813">Transport</keyword>
<organism evidence="11 12">
    <name type="scientific">Candidatus Paenalcaligenes intestinipullorum</name>
    <dbReference type="NCBI Taxonomy" id="2838718"/>
    <lineage>
        <taxon>Bacteria</taxon>
        <taxon>Pseudomonadati</taxon>
        <taxon>Pseudomonadota</taxon>
        <taxon>Betaproteobacteria</taxon>
        <taxon>Burkholderiales</taxon>
        <taxon>Alcaligenaceae</taxon>
        <taxon>Paenalcaligenes</taxon>
    </lineage>
</organism>
<keyword evidence="4" id="KW-0997">Cell inner membrane</keyword>
<feature type="non-terminal residue" evidence="11">
    <location>
        <position position="212"/>
    </location>
</feature>
<dbReference type="PRINTS" id="PR01506">
    <property type="entry name" value="TATBPROTEIN"/>
</dbReference>
<dbReference type="SUPFAM" id="SSF47857">
    <property type="entry name" value="Apolipophorin-III"/>
    <property type="match status" value="1"/>
</dbReference>
<keyword evidence="9" id="KW-0472">Membrane</keyword>
<dbReference type="Pfam" id="PF02416">
    <property type="entry name" value="TatA_B_E"/>
    <property type="match status" value="1"/>
</dbReference>
<keyword evidence="3" id="KW-1003">Cell membrane</keyword>
<evidence type="ECO:0000256" key="6">
    <source>
        <dbReference type="ARBA" id="ARBA00022927"/>
    </source>
</evidence>
<accession>A0A9D2RHV5</accession>
<evidence type="ECO:0000313" key="12">
    <source>
        <dbReference type="Proteomes" id="UP000823889"/>
    </source>
</evidence>
<gene>
    <name evidence="11" type="primary">tatB</name>
    <name evidence="11" type="ORF">H9906_01660</name>
</gene>
<dbReference type="PANTHER" id="PTHR33162:SF1">
    <property type="entry name" value="SEC-INDEPENDENT PROTEIN TRANSLOCASE PROTEIN TATA, CHLOROPLASTIC"/>
    <property type="match status" value="1"/>
</dbReference>
<keyword evidence="6" id="KW-0653">Protein transport</keyword>
<reference evidence="11" key="2">
    <citation type="submission" date="2021-04" db="EMBL/GenBank/DDBJ databases">
        <authorList>
            <person name="Gilroy R."/>
        </authorList>
    </citation>
    <scope>NUCLEOTIDE SEQUENCE</scope>
    <source>
        <strain evidence="11">9264</strain>
    </source>
</reference>
<evidence type="ECO:0000256" key="4">
    <source>
        <dbReference type="ARBA" id="ARBA00022519"/>
    </source>
</evidence>
<evidence type="ECO:0000256" key="8">
    <source>
        <dbReference type="ARBA" id="ARBA00023010"/>
    </source>
</evidence>
<reference evidence="11" key="1">
    <citation type="journal article" date="2021" name="PeerJ">
        <title>Extensive microbial diversity within the chicken gut microbiome revealed by metagenomics and culture.</title>
        <authorList>
            <person name="Gilroy R."/>
            <person name="Ravi A."/>
            <person name="Getino M."/>
            <person name="Pursley I."/>
            <person name="Horton D.L."/>
            <person name="Alikhan N.F."/>
            <person name="Baker D."/>
            <person name="Gharbi K."/>
            <person name="Hall N."/>
            <person name="Watson M."/>
            <person name="Adriaenssens E.M."/>
            <person name="Foster-Nyarko E."/>
            <person name="Jarju S."/>
            <person name="Secka A."/>
            <person name="Antonio M."/>
            <person name="Oren A."/>
            <person name="Chaudhuri R.R."/>
            <person name="La Ragione R."/>
            <person name="Hildebrand F."/>
            <person name="Pallen M.J."/>
        </authorList>
    </citation>
    <scope>NUCLEOTIDE SEQUENCE</scope>
    <source>
        <strain evidence="11">9264</strain>
    </source>
</reference>
<keyword evidence="7" id="KW-1133">Transmembrane helix</keyword>
<evidence type="ECO:0000256" key="3">
    <source>
        <dbReference type="ARBA" id="ARBA00022475"/>
    </source>
</evidence>
<dbReference type="InterPro" id="IPR003369">
    <property type="entry name" value="TatA/B/E"/>
</dbReference>
<protein>
    <submittedName>
        <fullName evidence="11">Sec-independent protein translocase protein TatB</fullName>
    </submittedName>
</protein>
<dbReference type="GO" id="GO:0043953">
    <property type="term" value="P:protein transport by the Tat complex"/>
    <property type="evidence" value="ECO:0007669"/>
    <property type="project" value="InterPro"/>
</dbReference>
<comment type="subcellular location">
    <subcellularLocation>
        <location evidence="1">Membrane</location>
        <topology evidence="1">Single-pass membrane protein</topology>
    </subcellularLocation>
</comment>
<dbReference type="GO" id="GO:0016020">
    <property type="term" value="C:membrane"/>
    <property type="evidence" value="ECO:0007669"/>
    <property type="project" value="UniProtKB-SubCell"/>
</dbReference>